<keyword evidence="1" id="KW-0813">Transport</keyword>
<evidence type="ECO:0000256" key="5">
    <source>
        <dbReference type="ARBA" id="ARBA00023004"/>
    </source>
</evidence>
<evidence type="ECO:0000313" key="10">
    <source>
        <dbReference type="EMBL" id="TCU89478.1"/>
    </source>
</evidence>
<feature type="binding site" description="axial binding residue" evidence="6">
    <location>
        <position position="83"/>
    </location>
    <ligand>
        <name>heme c</name>
        <dbReference type="ChEBI" id="CHEBI:61717"/>
    </ligand>
    <ligandPart>
        <name>Fe</name>
        <dbReference type="ChEBI" id="CHEBI:18248"/>
    </ligandPart>
</feature>
<dbReference type="GO" id="GO:0009055">
    <property type="term" value="F:electron transfer activity"/>
    <property type="evidence" value="ECO:0007669"/>
    <property type="project" value="InterPro"/>
</dbReference>
<evidence type="ECO:0000313" key="12">
    <source>
        <dbReference type="Proteomes" id="UP000295794"/>
    </source>
</evidence>
<feature type="binding site" description="covalent" evidence="6">
    <location>
        <position position="34"/>
    </location>
    <ligand>
        <name>heme c</name>
        <dbReference type="ChEBI" id="CHEBI:61717"/>
    </ligand>
</feature>
<dbReference type="SUPFAM" id="SSF46626">
    <property type="entry name" value="Cytochrome c"/>
    <property type="match status" value="1"/>
</dbReference>
<protein>
    <submittedName>
        <fullName evidence="9 10">Cytochrome c</fullName>
    </submittedName>
</protein>
<dbReference type="RefSeq" id="WP_115227131.1">
    <property type="nucleotide sequence ID" value="NZ_CAWOLO010000002.1"/>
</dbReference>
<dbReference type="Gene3D" id="1.10.760.10">
    <property type="entry name" value="Cytochrome c-like domain"/>
    <property type="match status" value="1"/>
</dbReference>
<keyword evidence="7" id="KW-0732">Signal</keyword>
<feature type="binding site" description="axial binding residue" evidence="6">
    <location>
        <position position="38"/>
    </location>
    <ligand>
        <name>heme c</name>
        <dbReference type="ChEBI" id="CHEBI:61717"/>
    </ligand>
    <ligandPart>
        <name>Fe</name>
        <dbReference type="ChEBI" id="CHEBI:18248"/>
    </ligandPart>
</feature>
<evidence type="ECO:0000313" key="11">
    <source>
        <dbReference type="Proteomes" id="UP000255108"/>
    </source>
</evidence>
<dbReference type="Proteomes" id="UP000255108">
    <property type="component" value="Unassembled WGS sequence"/>
</dbReference>
<dbReference type="InterPro" id="IPR009056">
    <property type="entry name" value="Cyt_c-like_dom"/>
</dbReference>
<evidence type="ECO:0000313" key="9">
    <source>
        <dbReference type="EMBL" id="STQ90848.1"/>
    </source>
</evidence>
<organism evidence="9 11">
    <name type="scientific">Iodobacter fluviatilis</name>
    <dbReference type="NCBI Taxonomy" id="537"/>
    <lineage>
        <taxon>Bacteria</taxon>
        <taxon>Pseudomonadati</taxon>
        <taxon>Pseudomonadota</taxon>
        <taxon>Betaproteobacteria</taxon>
        <taxon>Neisseriales</taxon>
        <taxon>Chitinibacteraceae</taxon>
        <taxon>Iodobacter</taxon>
    </lineage>
</organism>
<feature type="domain" description="Cytochrome c" evidence="8">
    <location>
        <begin position="20"/>
        <end position="105"/>
    </location>
</feature>
<dbReference type="PROSITE" id="PS51007">
    <property type="entry name" value="CYTC"/>
    <property type="match status" value="1"/>
</dbReference>
<evidence type="ECO:0000259" key="8">
    <source>
        <dbReference type="PROSITE" id="PS51007"/>
    </source>
</evidence>
<dbReference type="GO" id="GO:0020037">
    <property type="term" value="F:heme binding"/>
    <property type="evidence" value="ECO:0007669"/>
    <property type="project" value="InterPro"/>
</dbReference>
<evidence type="ECO:0000256" key="2">
    <source>
        <dbReference type="ARBA" id="ARBA00022617"/>
    </source>
</evidence>
<dbReference type="AlphaFoldDB" id="A0A377Q805"/>
<gene>
    <name evidence="10" type="ORF">EV682_102390</name>
    <name evidence="9" type="ORF">NCTC11159_01915</name>
</gene>
<dbReference type="InterPro" id="IPR002324">
    <property type="entry name" value="Cyt_c_ID"/>
</dbReference>
<proteinExistence type="predicted"/>
<comment type="PTM">
    <text evidence="6">Binds 1 heme c group covalently per subunit.</text>
</comment>
<reference evidence="10 12" key="2">
    <citation type="submission" date="2019-03" db="EMBL/GenBank/DDBJ databases">
        <title>Genomic Encyclopedia of Type Strains, Phase IV (KMG-IV): sequencing the most valuable type-strain genomes for metagenomic binning, comparative biology and taxonomic classification.</title>
        <authorList>
            <person name="Goeker M."/>
        </authorList>
    </citation>
    <scope>NUCLEOTIDE SEQUENCE [LARGE SCALE GENOMIC DNA]</scope>
    <source>
        <strain evidence="10 12">DSM 3764</strain>
    </source>
</reference>
<keyword evidence="12" id="KW-1185">Reference proteome</keyword>
<accession>A0A377Q805</accession>
<reference evidence="9 11" key="1">
    <citation type="submission" date="2018-06" db="EMBL/GenBank/DDBJ databases">
        <authorList>
            <consortium name="Pathogen Informatics"/>
            <person name="Doyle S."/>
        </authorList>
    </citation>
    <scope>NUCLEOTIDE SEQUENCE [LARGE SCALE GENOMIC DNA]</scope>
    <source>
        <strain evidence="9 11">NCTC11159</strain>
    </source>
</reference>
<feature type="signal peptide" evidence="7">
    <location>
        <begin position="1"/>
        <end position="22"/>
    </location>
</feature>
<dbReference type="EMBL" id="UGHR01000001">
    <property type="protein sequence ID" value="STQ90848.1"/>
    <property type="molecule type" value="Genomic_DNA"/>
</dbReference>
<dbReference type="OrthoDB" id="9814063at2"/>
<evidence type="ECO:0000256" key="6">
    <source>
        <dbReference type="PIRSR" id="PIRSR602324-1"/>
    </source>
</evidence>
<dbReference type="PRINTS" id="PR00606">
    <property type="entry name" value="CYTCHROMECID"/>
</dbReference>
<dbReference type="GO" id="GO:0005506">
    <property type="term" value="F:iron ion binding"/>
    <property type="evidence" value="ECO:0007669"/>
    <property type="project" value="InterPro"/>
</dbReference>
<feature type="chain" id="PRO_5017019966" evidence="7">
    <location>
        <begin position="23"/>
        <end position="105"/>
    </location>
</feature>
<keyword evidence="4" id="KW-0249">Electron transport</keyword>
<evidence type="ECO:0000256" key="4">
    <source>
        <dbReference type="ARBA" id="ARBA00022982"/>
    </source>
</evidence>
<keyword evidence="5 6" id="KW-0408">Iron</keyword>
<dbReference type="Proteomes" id="UP000295794">
    <property type="component" value="Unassembled WGS sequence"/>
</dbReference>
<keyword evidence="2 6" id="KW-0349">Heme</keyword>
<sequence>MNLLQQSAFVLSIGMLSGYSFAADGMALAQKNNCLACHSVDKKIVGPSYKDVALKYKGNAGALNMLMTKVKNGGGGVWGSMPMPPNPQINPEDMKTIVSWVLKQK</sequence>
<keyword evidence="3 6" id="KW-0479">Metal-binding</keyword>
<name>A0A377Q805_9NEIS</name>
<dbReference type="EMBL" id="SMBT01000002">
    <property type="protein sequence ID" value="TCU89478.1"/>
    <property type="molecule type" value="Genomic_DNA"/>
</dbReference>
<evidence type="ECO:0000256" key="7">
    <source>
        <dbReference type="SAM" id="SignalP"/>
    </source>
</evidence>
<dbReference type="Pfam" id="PF00034">
    <property type="entry name" value="Cytochrom_C"/>
    <property type="match status" value="1"/>
</dbReference>
<evidence type="ECO:0000256" key="3">
    <source>
        <dbReference type="ARBA" id="ARBA00022723"/>
    </source>
</evidence>
<dbReference type="InterPro" id="IPR036909">
    <property type="entry name" value="Cyt_c-like_dom_sf"/>
</dbReference>
<evidence type="ECO:0000256" key="1">
    <source>
        <dbReference type="ARBA" id="ARBA00022448"/>
    </source>
</evidence>